<dbReference type="EMBL" id="JAGGLL010000008">
    <property type="protein sequence ID" value="MBP2021514.1"/>
    <property type="molecule type" value="Genomic_DNA"/>
</dbReference>
<proteinExistence type="predicted"/>
<dbReference type="InterPro" id="IPR029470">
    <property type="entry name" value="PDDEXK_4"/>
</dbReference>
<organism evidence="1 2">
    <name type="scientific">Clostridium punense</name>
    <dbReference type="NCBI Taxonomy" id="1054297"/>
    <lineage>
        <taxon>Bacteria</taxon>
        <taxon>Bacillati</taxon>
        <taxon>Bacillota</taxon>
        <taxon>Clostridia</taxon>
        <taxon>Eubacteriales</taxon>
        <taxon>Clostridiaceae</taxon>
        <taxon>Clostridium</taxon>
    </lineage>
</organism>
<keyword evidence="2" id="KW-1185">Reference proteome</keyword>
<comment type="caution">
    <text evidence="1">The sequence shown here is derived from an EMBL/GenBank/DDBJ whole genome shotgun (WGS) entry which is preliminary data.</text>
</comment>
<accession>A0ABS4K4F6</accession>
<reference evidence="1 2" key="1">
    <citation type="submission" date="2021-03" db="EMBL/GenBank/DDBJ databases">
        <title>Genomic Encyclopedia of Type Strains, Phase IV (KMG-IV): sequencing the most valuable type-strain genomes for metagenomic binning, comparative biology and taxonomic classification.</title>
        <authorList>
            <person name="Goeker M."/>
        </authorList>
    </citation>
    <scope>NUCLEOTIDE SEQUENCE [LARGE SCALE GENOMIC DNA]</scope>
    <source>
        <strain evidence="1 2">DSM 28650</strain>
    </source>
</reference>
<protein>
    <recommendedName>
        <fullName evidence="3">PD-(D/E)XK nuclease family protein</fullName>
    </recommendedName>
</protein>
<evidence type="ECO:0000313" key="2">
    <source>
        <dbReference type="Proteomes" id="UP001519308"/>
    </source>
</evidence>
<dbReference type="Pfam" id="PF14281">
    <property type="entry name" value="PDDEXK_4"/>
    <property type="match status" value="1"/>
</dbReference>
<sequence length="350" mass="41309">MGVFERIYKLVKNSPNNPREDYLTEIFGEVIKDKGILSEFIEKFLCIDNIDINSFKVDTQRTYEKLDHHETDSRPDLVIEFYDSVGKGKYVVFVESKLGAKEGCKQLERYREHLLNLTNNGIQAHFIYLTALYDPKEDEKALSSLTGINFFQYRWYEIYNWLKKFKDDRLNQCLIEYMEELGMDKERIFLPQDIYLIQNLDRIISMVEETMSDKVQEVLSKFGKISQANRLNQLLSDGIYRKFVSIGNDLEVSVDLYLTDKIYPMVSTSLWVSEKYENLDKVRNLMKSYVDKNIDFNLDLETWEGWIGLCIDKSLLTFLSEEDHVKAIQDFYIKGLENIKNFMDVNLNCK</sequence>
<dbReference type="Proteomes" id="UP001519308">
    <property type="component" value="Unassembled WGS sequence"/>
</dbReference>
<dbReference type="RefSeq" id="WP_021281819.1">
    <property type="nucleotide sequence ID" value="NZ_JAGGLL010000008.1"/>
</dbReference>
<name>A0ABS4K4F6_9CLOT</name>
<evidence type="ECO:0008006" key="3">
    <source>
        <dbReference type="Google" id="ProtNLM"/>
    </source>
</evidence>
<evidence type="ECO:0000313" key="1">
    <source>
        <dbReference type="EMBL" id="MBP2021514.1"/>
    </source>
</evidence>
<gene>
    <name evidence="1" type="ORF">J2Z44_001310</name>
</gene>